<organism evidence="2 3">
    <name type="scientific">Rotaria sordida</name>
    <dbReference type="NCBI Taxonomy" id="392033"/>
    <lineage>
        <taxon>Eukaryota</taxon>
        <taxon>Metazoa</taxon>
        <taxon>Spiralia</taxon>
        <taxon>Gnathifera</taxon>
        <taxon>Rotifera</taxon>
        <taxon>Eurotatoria</taxon>
        <taxon>Bdelloidea</taxon>
        <taxon>Philodinida</taxon>
        <taxon>Philodinidae</taxon>
        <taxon>Rotaria</taxon>
    </lineage>
</organism>
<proteinExistence type="predicted"/>
<protein>
    <recommendedName>
        <fullName evidence="4">DDE-1 domain-containing protein</fullName>
    </recommendedName>
</protein>
<gene>
    <name evidence="2" type="ORF">SEV965_LOCUS9436</name>
</gene>
<dbReference type="EMBL" id="CAJNOU010000367">
    <property type="protein sequence ID" value="CAF0974736.1"/>
    <property type="molecule type" value="Genomic_DNA"/>
</dbReference>
<evidence type="ECO:0008006" key="4">
    <source>
        <dbReference type="Google" id="ProtNLM"/>
    </source>
</evidence>
<reference evidence="2" key="1">
    <citation type="submission" date="2021-02" db="EMBL/GenBank/DDBJ databases">
        <authorList>
            <person name="Nowell W R."/>
        </authorList>
    </citation>
    <scope>NUCLEOTIDE SEQUENCE</scope>
</reference>
<sequence length="400" mass="47041">MNLSNIAKHLLYLAKNEYGPGNSVTTTDEIFTAERLFEVLKSFKNSYFNELYTYDTLEFNDEYDEVTDEEESDDKIDDYSENEDSDIRNCFTLEEMENIIEWVDQHPNVGIASISHRFRKVKYMYYIARAIEKEAIHDDDLELYAIQKARELDWDTFKASKSFINDFKRENGISSRRYNKIITRTKSNRKICSLHDAQNWIENKRILISKYPFYQILNSDHCSFQQEYIPSRTLSFTGERTTEVAVKKKYNTTHSYTVQPVTSADGHLLDKFLLILQEKENTFGKNVQKKFIVPPNIVVKASKSGKSSDEKHHAFLNEVLRPLVGKKFLLFLDSWKTQADLTKFRAVFPNQDSQLLIFPEGSTGYIQPQDLSLFRSWRFIHEKIEHYVHINQVEMTISDR</sequence>
<comment type="caution">
    <text evidence="2">The sequence shown here is derived from an EMBL/GenBank/DDBJ whole genome shotgun (WGS) entry which is preliminary data.</text>
</comment>
<evidence type="ECO:0000313" key="3">
    <source>
        <dbReference type="Proteomes" id="UP000663889"/>
    </source>
</evidence>
<evidence type="ECO:0000313" key="2">
    <source>
        <dbReference type="EMBL" id="CAF0974736.1"/>
    </source>
</evidence>
<dbReference type="Proteomes" id="UP000663889">
    <property type="component" value="Unassembled WGS sequence"/>
</dbReference>
<accession>A0A814F0C9</accession>
<name>A0A814F0C9_9BILA</name>
<feature type="region of interest" description="Disordered" evidence="1">
    <location>
        <begin position="64"/>
        <end position="83"/>
    </location>
</feature>
<evidence type="ECO:0000256" key="1">
    <source>
        <dbReference type="SAM" id="MobiDB-lite"/>
    </source>
</evidence>
<dbReference type="AlphaFoldDB" id="A0A814F0C9"/>